<evidence type="ECO:0000256" key="13">
    <source>
        <dbReference type="ARBA" id="ARBA00049535"/>
    </source>
</evidence>
<dbReference type="Gene3D" id="3.40.50.2020">
    <property type="match status" value="2"/>
</dbReference>
<evidence type="ECO:0000313" key="14">
    <source>
        <dbReference type="EMBL" id="PVD30743.1"/>
    </source>
</evidence>
<evidence type="ECO:0000256" key="8">
    <source>
        <dbReference type="ARBA" id="ARBA00022741"/>
    </source>
</evidence>
<dbReference type="GO" id="GO:0000287">
    <property type="term" value="F:magnesium ion binding"/>
    <property type="evidence" value="ECO:0007669"/>
    <property type="project" value="InterPro"/>
</dbReference>
<dbReference type="PROSITE" id="PS00114">
    <property type="entry name" value="PRPP_SYNTHASE"/>
    <property type="match status" value="1"/>
</dbReference>
<comment type="pathway">
    <text evidence="2">Metabolic intermediate biosynthesis; 5-phospho-alpha-D-ribose 1-diphosphate biosynthesis; 5-phospho-alpha-D-ribose 1-diphosphate from D-ribose 5-phosphate (route I): step 1/1.</text>
</comment>
<keyword evidence="8" id="KW-0547">Nucleotide-binding</keyword>
<comment type="catalytic activity">
    <reaction evidence="13">
        <text>D-ribose 5-phosphate + ATP = 5-phospho-alpha-D-ribose 1-diphosphate + AMP + H(+)</text>
        <dbReference type="Rhea" id="RHEA:15609"/>
        <dbReference type="ChEBI" id="CHEBI:15378"/>
        <dbReference type="ChEBI" id="CHEBI:30616"/>
        <dbReference type="ChEBI" id="CHEBI:58017"/>
        <dbReference type="ChEBI" id="CHEBI:78346"/>
        <dbReference type="ChEBI" id="CHEBI:456215"/>
        <dbReference type="EC" id="2.7.6.1"/>
    </reaction>
</comment>
<evidence type="ECO:0000256" key="6">
    <source>
        <dbReference type="ARBA" id="ARBA00022723"/>
    </source>
</evidence>
<dbReference type="InterPro" id="IPR000836">
    <property type="entry name" value="PRTase_dom"/>
</dbReference>
<evidence type="ECO:0000256" key="3">
    <source>
        <dbReference type="ARBA" id="ARBA00006478"/>
    </source>
</evidence>
<keyword evidence="10" id="KW-0067">ATP-binding</keyword>
<evidence type="ECO:0000256" key="10">
    <source>
        <dbReference type="ARBA" id="ARBA00022840"/>
    </source>
</evidence>
<dbReference type="GO" id="GO:0009156">
    <property type="term" value="P:ribonucleoside monophosphate biosynthetic process"/>
    <property type="evidence" value="ECO:0007669"/>
    <property type="project" value="InterPro"/>
</dbReference>
<dbReference type="InterPro" id="IPR000842">
    <property type="entry name" value="PRib_PP_synth_CS"/>
</dbReference>
<dbReference type="InterPro" id="IPR005946">
    <property type="entry name" value="Rib-P_diPkinase"/>
</dbReference>
<dbReference type="GO" id="GO:0005737">
    <property type="term" value="C:cytoplasm"/>
    <property type="evidence" value="ECO:0007669"/>
    <property type="project" value="TreeGrafter"/>
</dbReference>
<evidence type="ECO:0000256" key="12">
    <source>
        <dbReference type="ARBA" id="ARBA00026067"/>
    </source>
</evidence>
<dbReference type="EC" id="2.7.6.1" evidence="4"/>
<proteinExistence type="inferred from homology"/>
<comment type="similarity">
    <text evidence="3">Belongs to the ribose-phosphate pyrophosphokinase family.</text>
</comment>
<evidence type="ECO:0000256" key="5">
    <source>
        <dbReference type="ARBA" id="ARBA00022679"/>
    </source>
</evidence>
<accession>A0A2T7PBE5</accession>
<dbReference type="PANTHER" id="PTHR10210">
    <property type="entry name" value="RIBOSE-PHOSPHATE DIPHOSPHOKINASE FAMILY MEMBER"/>
    <property type="match status" value="1"/>
</dbReference>
<dbReference type="GO" id="GO:0006015">
    <property type="term" value="P:5-phosphoribose 1-diphosphate biosynthetic process"/>
    <property type="evidence" value="ECO:0007669"/>
    <property type="project" value="UniProtKB-UniPathway"/>
</dbReference>
<keyword evidence="9" id="KW-0418">Kinase</keyword>
<sequence>MDLHAPQIQGFFDIPVDCLTAEPAILLWIRSQIPDWRHCCLVAPDTGAAKKVTSLADKLNVEFALLHEGRTKVNQTVAMILVGDVRDRVAILVDDVADACGTMCRAAEKLVEAGARQVLAVCTHGFFSGPGVARVNDSKLEMVMVTNTLPQAINMAHSTKIRTIDVSAIFAEAVRRTHNGESLSFLFSNVPL</sequence>
<evidence type="ECO:0000313" key="15">
    <source>
        <dbReference type="Proteomes" id="UP000245119"/>
    </source>
</evidence>
<organism evidence="14 15">
    <name type="scientific">Pomacea canaliculata</name>
    <name type="common">Golden apple snail</name>
    <dbReference type="NCBI Taxonomy" id="400727"/>
    <lineage>
        <taxon>Eukaryota</taxon>
        <taxon>Metazoa</taxon>
        <taxon>Spiralia</taxon>
        <taxon>Lophotrochozoa</taxon>
        <taxon>Mollusca</taxon>
        <taxon>Gastropoda</taxon>
        <taxon>Caenogastropoda</taxon>
        <taxon>Architaenioglossa</taxon>
        <taxon>Ampullarioidea</taxon>
        <taxon>Ampullariidae</taxon>
        <taxon>Pomacea</taxon>
    </lineage>
</organism>
<comment type="caution">
    <text evidence="14">The sequence shown here is derived from an EMBL/GenBank/DDBJ whole genome shotgun (WGS) entry which is preliminary data.</text>
</comment>
<dbReference type="UniPathway" id="UPA00087">
    <property type="reaction ID" value="UER00172"/>
</dbReference>
<dbReference type="CDD" id="cd06223">
    <property type="entry name" value="PRTases_typeI"/>
    <property type="match status" value="1"/>
</dbReference>
<dbReference type="InterPro" id="IPR029057">
    <property type="entry name" value="PRTase-like"/>
</dbReference>
<dbReference type="GO" id="GO:0002189">
    <property type="term" value="C:ribose phosphate diphosphokinase complex"/>
    <property type="evidence" value="ECO:0007669"/>
    <property type="project" value="TreeGrafter"/>
</dbReference>
<dbReference type="EMBL" id="PZQS01000005">
    <property type="protein sequence ID" value="PVD30743.1"/>
    <property type="molecule type" value="Genomic_DNA"/>
</dbReference>
<dbReference type="GO" id="GO:0005524">
    <property type="term" value="F:ATP binding"/>
    <property type="evidence" value="ECO:0007669"/>
    <property type="project" value="UniProtKB-KW"/>
</dbReference>
<gene>
    <name evidence="14" type="ORF">C0Q70_10018</name>
</gene>
<dbReference type="FunFam" id="3.40.50.2020:FF:000005">
    <property type="entry name" value="Ribose-phosphate pyrophosphokinase 1"/>
    <property type="match status" value="1"/>
</dbReference>
<keyword evidence="15" id="KW-1185">Reference proteome</keyword>
<dbReference type="STRING" id="400727.A0A2T7PBE5"/>
<dbReference type="GO" id="GO:0004749">
    <property type="term" value="F:ribose phosphate diphosphokinase activity"/>
    <property type="evidence" value="ECO:0007669"/>
    <property type="project" value="UniProtKB-EC"/>
</dbReference>
<comment type="function">
    <text evidence="1">Catalyzes the synthesis of phosphoribosylpyrophosphate (PRPP) that is essential for nucleotide synthesis.</text>
</comment>
<dbReference type="Pfam" id="PF14572">
    <property type="entry name" value="Pribosyl_synth"/>
    <property type="match status" value="1"/>
</dbReference>
<dbReference type="GO" id="GO:0016301">
    <property type="term" value="F:kinase activity"/>
    <property type="evidence" value="ECO:0007669"/>
    <property type="project" value="UniProtKB-KW"/>
</dbReference>
<dbReference type="PANTHER" id="PTHR10210:SF32">
    <property type="entry name" value="RIBOSE-PHOSPHATE PYROPHOSPHOKINASE 2"/>
    <property type="match status" value="1"/>
</dbReference>
<keyword evidence="7" id="KW-0545">Nucleotide biosynthesis</keyword>
<keyword evidence="5" id="KW-0808">Transferase</keyword>
<evidence type="ECO:0000256" key="7">
    <source>
        <dbReference type="ARBA" id="ARBA00022727"/>
    </source>
</evidence>
<dbReference type="OrthoDB" id="413572at2759"/>
<dbReference type="GO" id="GO:0006164">
    <property type="term" value="P:purine nucleotide biosynthetic process"/>
    <property type="evidence" value="ECO:0007669"/>
    <property type="project" value="TreeGrafter"/>
</dbReference>
<protein>
    <recommendedName>
        <fullName evidence="4">ribose-phosphate diphosphokinase</fullName>
        <ecNumber evidence="4">2.7.6.1</ecNumber>
    </recommendedName>
</protein>
<dbReference type="SUPFAM" id="SSF53271">
    <property type="entry name" value="PRTase-like"/>
    <property type="match status" value="1"/>
</dbReference>
<comment type="subunit">
    <text evidence="12">Homodimer. The active form is probably a hexamer composed of 3 homodimers.</text>
</comment>
<evidence type="ECO:0000256" key="1">
    <source>
        <dbReference type="ARBA" id="ARBA00003018"/>
    </source>
</evidence>
<name>A0A2T7PBE5_POMCA</name>
<keyword evidence="6" id="KW-0479">Metal-binding</keyword>
<evidence type="ECO:0000256" key="4">
    <source>
        <dbReference type="ARBA" id="ARBA00013247"/>
    </source>
</evidence>
<evidence type="ECO:0000256" key="11">
    <source>
        <dbReference type="ARBA" id="ARBA00022842"/>
    </source>
</evidence>
<dbReference type="NCBIfam" id="TIGR01251">
    <property type="entry name" value="ribP_PPkin"/>
    <property type="match status" value="1"/>
</dbReference>
<dbReference type="AlphaFoldDB" id="A0A2T7PBE5"/>
<evidence type="ECO:0000256" key="2">
    <source>
        <dbReference type="ARBA" id="ARBA00004996"/>
    </source>
</evidence>
<reference evidence="14 15" key="1">
    <citation type="submission" date="2018-04" db="EMBL/GenBank/DDBJ databases">
        <title>The genome of golden apple snail Pomacea canaliculata provides insight into stress tolerance and invasive adaptation.</title>
        <authorList>
            <person name="Liu C."/>
            <person name="Liu B."/>
            <person name="Ren Y."/>
            <person name="Zhang Y."/>
            <person name="Wang H."/>
            <person name="Li S."/>
            <person name="Jiang F."/>
            <person name="Yin L."/>
            <person name="Zhang G."/>
            <person name="Qian W."/>
            <person name="Fan W."/>
        </authorList>
    </citation>
    <scope>NUCLEOTIDE SEQUENCE [LARGE SCALE GENOMIC DNA]</scope>
    <source>
        <strain evidence="14">SZHN2017</strain>
        <tissue evidence="14">Muscle</tissue>
    </source>
</reference>
<keyword evidence="11" id="KW-0460">Magnesium</keyword>
<evidence type="ECO:0000256" key="9">
    <source>
        <dbReference type="ARBA" id="ARBA00022777"/>
    </source>
</evidence>
<dbReference type="Proteomes" id="UP000245119">
    <property type="component" value="Linkage Group LG5"/>
</dbReference>